<feature type="signal peptide" evidence="2">
    <location>
        <begin position="1"/>
        <end position="29"/>
    </location>
</feature>
<dbReference type="InterPro" id="IPR042100">
    <property type="entry name" value="Bug_dom1"/>
</dbReference>
<sequence length="328" mass="35017">MDLHSLSGARRTWLACAGLALMVAGAAHAEGFPEKPVKLVVPYAAGGATDIVARALAERLTLAWHQPVVVENRPGAGTTLAADMVARAPADGYTLYMTTSAHAISGSMYKRLQYDPIKDFTPITLVTTVPLVLVATPSLRVGSVSGLVEQARQRPGKIAFASPGNGTAQHLAGELFKAMEQVDMMHVPYKGDAPAITDLLAGQVQIMFATTTAVLPQIRSGKLKPLALANRQRLAVLPDVPTFREAGTAEFEAATWFGLLAPARLPAPLRQQIHGDVARIVATPQMKQKLEELGGEVNNSTPEQFDRFMRAEQGKWAKAVALSGARID</sequence>
<evidence type="ECO:0000256" key="1">
    <source>
        <dbReference type="ARBA" id="ARBA00006987"/>
    </source>
</evidence>
<dbReference type="SUPFAM" id="SSF53850">
    <property type="entry name" value="Periplasmic binding protein-like II"/>
    <property type="match status" value="1"/>
</dbReference>
<dbReference type="Gene3D" id="3.40.190.150">
    <property type="entry name" value="Bordetella uptake gene, domain 1"/>
    <property type="match status" value="1"/>
</dbReference>
<gene>
    <name evidence="3" type="ORF">P3W85_02510</name>
</gene>
<dbReference type="PANTHER" id="PTHR42928:SF5">
    <property type="entry name" value="BLR1237 PROTEIN"/>
    <property type="match status" value="1"/>
</dbReference>
<dbReference type="EMBL" id="JARJLM010000037">
    <property type="protein sequence ID" value="MDF3831833.1"/>
    <property type="molecule type" value="Genomic_DNA"/>
</dbReference>
<comment type="similarity">
    <text evidence="1">Belongs to the UPF0065 (bug) family.</text>
</comment>
<evidence type="ECO:0000313" key="4">
    <source>
        <dbReference type="Proteomes" id="UP001216674"/>
    </source>
</evidence>
<comment type="caution">
    <text evidence="3">The sequence shown here is derived from an EMBL/GenBank/DDBJ whole genome shotgun (WGS) entry which is preliminary data.</text>
</comment>
<organism evidence="3 4">
    <name type="scientific">Cupriavidus basilensis</name>
    <dbReference type="NCBI Taxonomy" id="68895"/>
    <lineage>
        <taxon>Bacteria</taxon>
        <taxon>Pseudomonadati</taxon>
        <taxon>Pseudomonadota</taxon>
        <taxon>Betaproteobacteria</taxon>
        <taxon>Burkholderiales</taxon>
        <taxon>Burkholderiaceae</taxon>
        <taxon>Cupriavidus</taxon>
    </lineage>
</organism>
<dbReference type="PANTHER" id="PTHR42928">
    <property type="entry name" value="TRICARBOXYLATE-BINDING PROTEIN"/>
    <property type="match status" value="1"/>
</dbReference>
<dbReference type="CDD" id="cd13578">
    <property type="entry name" value="PBP2_Bug27"/>
    <property type="match status" value="1"/>
</dbReference>
<keyword evidence="2" id="KW-0732">Signal</keyword>
<dbReference type="InterPro" id="IPR005064">
    <property type="entry name" value="BUG"/>
</dbReference>
<dbReference type="Pfam" id="PF03401">
    <property type="entry name" value="TctC"/>
    <property type="match status" value="1"/>
</dbReference>
<dbReference type="RefSeq" id="WP_276263609.1">
    <property type="nucleotide sequence ID" value="NZ_JARJLM010000037.1"/>
</dbReference>
<dbReference type="Proteomes" id="UP001216674">
    <property type="component" value="Unassembled WGS sequence"/>
</dbReference>
<reference evidence="3 4" key="1">
    <citation type="submission" date="2023-03" db="EMBL/GenBank/DDBJ databases">
        <title>Draft assemblies of triclosan tolerant bacteria isolated from returned activated sludge.</title>
        <authorList>
            <person name="Van Hamelsveld S."/>
        </authorList>
    </citation>
    <scope>NUCLEOTIDE SEQUENCE [LARGE SCALE GENOMIC DNA]</scope>
    <source>
        <strain evidence="3 4">GW210010_S58</strain>
    </source>
</reference>
<evidence type="ECO:0000256" key="2">
    <source>
        <dbReference type="SAM" id="SignalP"/>
    </source>
</evidence>
<keyword evidence="4" id="KW-1185">Reference proteome</keyword>
<protein>
    <submittedName>
        <fullName evidence="3">Tripartite tricarboxylate transporter substrate binding protein</fullName>
    </submittedName>
</protein>
<evidence type="ECO:0000313" key="3">
    <source>
        <dbReference type="EMBL" id="MDF3831833.1"/>
    </source>
</evidence>
<proteinExistence type="inferred from homology"/>
<accession>A0ABT6AGW5</accession>
<dbReference type="Gene3D" id="3.40.190.10">
    <property type="entry name" value="Periplasmic binding protein-like II"/>
    <property type="match status" value="1"/>
</dbReference>
<feature type="chain" id="PRO_5045096167" evidence="2">
    <location>
        <begin position="30"/>
        <end position="328"/>
    </location>
</feature>
<dbReference type="PIRSF" id="PIRSF017082">
    <property type="entry name" value="YflP"/>
    <property type="match status" value="1"/>
</dbReference>
<name>A0ABT6AGW5_9BURK</name>